<dbReference type="GO" id="GO:0003723">
    <property type="term" value="F:RNA binding"/>
    <property type="evidence" value="ECO:0007669"/>
    <property type="project" value="InterPro"/>
</dbReference>
<evidence type="ECO:0000256" key="5">
    <source>
        <dbReference type="PIRSR" id="PIRSR001430-1"/>
    </source>
</evidence>
<evidence type="ECO:0000256" key="1">
    <source>
        <dbReference type="ARBA" id="ARBA00009375"/>
    </source>
</evidence>
<comment type="function">
    <text evidence="4">Formation of pseudouridine at positions 38, 39 and 40 in the anticodon stem and loop of transfer RNAs.</text>
</comment>
<dbReference type="CDD" id="cd02570">
    <property type="entry name" value="PseudoU_synth_EcTruA"/>
    <property type="match status" value="1"/>
</dbReference>
<accession>A0A6N2T217</accession>
<name>A0A6N2T217_9FIRM</name>
<dbReference type="InterPro" id="IPR020095">
    <property type="entry name" value="PsdUridine_synth_TruA_C"/>
</dbReference>
<keyword evidence="3 4" id="KW-0413">Isomerase</keyword>
<evidence type="ECO:0000313" key="9">
    <source>
        <dbReference type="EMBL" id="VYS98838.1"/>
    </source>
</evidence>
<evidence type="ECO:0000256" key="3">
    <source>
        <dbReference type="ARBA" id="ARBA00023235"/>
    </source>
</evidence>
<dbReference type="EC" id="5.4.99.12" evidence="4"/>
<feature type="active site" description="Nucleophile" evidence="4 5">
    <location>
        <position position="52"/>
    </location>
</feature>
<feature type="binding site" evidence="4 6">
    <location>
        <position position="110"/>
    </location>
    <ligand>
        <name>substrate</name>
    </ligand>
</feature>
<dbReference type="InterPro" id="IPR020103">
    <property type="entry name" value="PsdUridine_synth_cat_dom_sf"/>
</dbReference>
<dbReference type="InterPro" id="IPR020097">
    <property type="entry name" value="PsdUridine_synth_TruA_a/b_dom"/>
</dbReference>
<comment type="subunit">
    <text evidence="4">Homodimer.</text>
</comment>
<organism evidence="9">
    <name type="scientific">uncultured Anaerotruncus sp</name>
    <dbReference type="NCBI Taxonomy" id="905011"/>
    <lineage>
        <taxon>Bacteria</taxon>
        <taxon>Bacillati</taxon>
        <taxon>Bacillota</taxon>
        <taxon>Clostridia</taxon>
        <taxon>Eubacteriales</taxon>
        <taxon>Oscillospiraceae</taxon>
        <taxon>Anaerotruncus</taxon>
        <taxon>environmental samples</taxon>
    </lineage>
</organism>
<evidence type="ECO:0000256" key="2">
    <source>
        <dbReference type="ARBA" id="ARBA00022694"/>
    </source>
</evidence>
<dbReference type="GO" id="GO:0160147">
    <property type="term" value="F:tRNA pseudouridine(38-40) synthase activity"/>
    <property type="evidence" value="ECO:0007669"/>
    <property type="project" value="UniProtKB-EC"/>
</dbReference>
<evidence type="ECO:0000256" key="6">
    <source>
        <dbReference type="PIRSR" id="PIRSR001430-2"/>
    </source>
</evidence>
<evidence type="ECO:0000259" key="8">
    <source>
        <dbReference type="Pfam" id="PF01416"/>
    </source>
</evidence>
<dbReference type="NCBIfam" id="TIGR00071">
    <property type="entry name" value="hisT_truA"/>
    <property type="match status" value="1"/>
</dbReference>
<proteinExistence type="inferred from homology"/>
<sequence>MRNLLLTIRYKGTKYHGFQVQKNALAVATVFQDAVEAVFHQRLDIKGCSRTDTGVHANRFCVSLKTESTIPCDRLVKALNINLPWDVAVLACREVPLDFHARYNCKGKRYVYKILNSEIKDPFLEGLVHQHRYPLDVQELNRAAQDFVGTHDFSSFCSAGSKIEDMTRTIYAASVRREGDLVLFTVEGDGFLYNMVRIMAGTLIDISKGLIPPDGIPAVIAARDRERAGFTAPACGLYLDEVFYEEGEMALPSPESK</sequence>
<evidence type="ECO:0000256" key="7">
    <source>
        <dbReference type="RuleBase" id="RU003792"/>
    </source>
</evidence>
<evidence type="ECO:0000256" key="4">
    <source>
        <dbReference type="HAMAP-Rule" id="MF_00171"/>
    </source>
</evidence>
<dbReference type="InterPro" id="IPR020094">
    <property type="entry name" value="TruA/RsuA/RluB/E/F_N"/>
</dbReference>
<dbReference type="Gene3D" id="3.30.70.580">
    <property type="entry name" value="Pseudouridine synthase I, catalytic domain, N-terminal subdomain"/>
    <property type="match status" value="1"/>
</dbReference>
<dbReference type="GO" id="GO:0031119">
    <property type="term" value="P:tRNA pseudouridine synthesis"/>
    <property type="evidence" value="ECO:0007669"/>
    <property type="project" value="UniProtKB-UniRule"/>
</dbReference>
<feature type="domain" description="Pseudouridine synthase I TruA alpha/beta" evidence="8">
    <location>
        <begin position="9"/>
        <end position="104"/>
    </location>
</feature>
<dbReference type="Pfam" id="PF01416">
    <property type="entry name" value="PseudoU_synth_1"/>
    <property type="match status" value="2"/>
</dbReference>
<dbReference type="PANTHER" id="PTHR11142:SF0">
    <property type="entry name" value="TRNA PSEUDOURIDINE SYNTHASE-LIKE 1"/>
    <property type="match status" value="1"/>
</dbReference>
<dbReference type="InterPro" id="IPR001406">
    <property type="entry name" value="PsdUridine_synth_TruA"/>
</dbReference>
<reference evidence="9" key="1">
    <citation type="submission" date="2019-11" db="EMBL/GenBank/DDBJ databases">
        <authorList>
            <person name="Feng L."/>
        </authorList>
    </citation>
    <scope>NUCLEOTIDE SEQUENCE</scope>
    <source>
        <strain evidence="9">AundefinedLFYP135</strain>
    </source>
</reference>
<keyword evidence="2 4" id="KW-0819">tRNA processing</keyword>
<dbReference type="Gene3D" id="3.30.70.660">
    <property type="entry name" value="Pseudouridine synthase I, catalytic domain, C-terminal subdomain"/>
    <property type="match status" value="1"/>
</dbReference>
<dbReference type="PIRSF" id="PIRSF001430">
    <property type="entry name" value="tRNA_psdUrid_synth"/>
    <property type="match status" value="1"/>
</dbReference>
<comment type="caution">
    <text evidence="4">Lacks conserved residue(s) required for the propagation of feature annotation.</text>
</comment>
<dbReference type="PANTHER" id="PTHR11142">
    <property type="entry name" value="PSEUDOURIDYLATE SYNTHASE"/>
    <property type="match status" value="1"/>
</dbReference>
<dbReference type="HAMAP" id="MF_00171">
    <property type="entry name" value="TruA"/>
    <property type="match status" value="1"/>
</dbReference>
<comment type="catalytic activity">
    <reaction evidence="4 7">
        <text>uridine(38/39/40) in tRNA = pseudouridine(38/39/40) in tRNA</text>
        <dbReference type="Rhea" id="RHEA:22376"/>
        <dbReference type="Rhea" id="RHEA-COMP:10085"/>
        <dbReference type="Rhea" id="RHEA-COMP:10087"/>
        <dbReference type="ChEBI" id="CHEBI:65314"/>
        <dbReference type="ChEBI" id="CHEBI:65315"/>
        <dbReference type="EC" id="5.4.99.12"/>
    </reaction>
</comment>
<gene>
    <name evidence="4 9" type="primary">truA</name>
    <name evidence="9" type="ORF">AULFYP135_01191</name>
</gene>
<protein>
    <recommendedName>
        <fullName evidence="4">tRNA pseudouridine synthase A</fullName>
        <ecNumber evidence="4">5.4.99.12</ecNumber>
    </recommendedName>
    <alternativeName>
        <fullName evidence="4">tRNA pseudouridine(38-40) synthase</fullName>
    </alternativeName>
    <alternativeName>
        <fullName evidence="4">tRNA pseudouridylate synthase I</fullName>
    </alternativeName>
    <alternativeName>
        <fullName evidence="4">tRNA-uridine isomerase I</fullName>
    </alternativeName>
</protein>
<dbReference type="EMBL" id="CACRSL010000003">
    <property type="protein sequence ID" value="VYS98838.1"/>
    <property type="molecule type" value="Genomic_DNA"/>
</dbReference>
<dbReference type="AlphaFoldDB" id="A0A6N2T217"/>
<comment type="similarity">
    <text evidence="1 4 7">Belongs to the tRNA pseudouridine synthase TruA family.</text>
</comment>
<feature type="domain" description="Pseudouridine synthase I TruA alpha/beta" evidence="8">
    <location>
        <begin position="143"/>
        <end position="245"/>
    </location>
</feature>
<dbReference type="SUPFAM" id="SSF55120">
    <property type="entry name" value="Pseudouridine synthase"/>
    <property type="match status" value="1"/>
</dbReference>